<dbReference type="STRING" id="1447883.A0A2B7Z3C8"/>
<dbReference type="OrthoDB" id="5397087at2759"/>
<dbReference type="Proteomes" id="UP000224634">
    <property type="component" value="Unassembled WGS sequence"/>
</dbReference>
<reference evidence="2 3" key="1">
    <citation type="submission" date="2017-10" db="EMBL/GenBank/DDBJ databases">
        <title>Comparative genomics in systemic dimorphic fungi from Ajellomycetaceae.</title>
        <authorList>
            <person name="Munoz J.F."/>
            <person name="Mcewen J.G."/>
            <person name="Clay O.K."/>
            <person name="Cuomo C.A."/>
        </authorList>
    </citation>
    <scope>NUCLEOTIDE SEQUENCE [LARGE SCALE GENOMIC DNA]</scope>
    <source>
        <strain evidence="2 3">UAMH7299</strain>
    </source>
</reference>
<organism evidence="2 3">
    <name type="scientific">Polytolypa hystricis (strain UAMH7299)</name>
    <dbReference type="NCBI Taxonomy" id="1447883"/>
    <lineage>
        <taxon>Eukaryota</taxon>
        <taxon>Fungi</taxon>
        <taxon>Dikarya</taxon>
        <taxon>Ascomycota</taxon>
        <taxon>Pezizomycotina</taxon>
        <taxon>Eurotiomycetes</taxon>
        <taxon>Eurotiomycetidae</taxon>
        <taxon>Onygenales</taxon>
        <taxon>Onygenales incertae sedis</taxon>
        <taxon>Polytolypa</taxon>
    </lineage>
</organism>
<feature type="compositionally biased region" description="Low complexity" evidence="1">
    <location>
        <begin position="332"/>
        <end position="344"/>
    </location>
</feature>
<evidence type="ECO:0000313" key="2">
    <source>
        <dbReference type="EMBL" id="PGH27562.1"/>
    </source>
</evidence>
<evidence type="ECO:0000313" key="3">
    <source>
        <dbReference type="Proteomes" id="UP000224634"/>
    </source>
</evidence>
<accession>A0A2B7Z3C8</accession>
<protein>
    <submittedName>
        <fullName evidence="2">Uncharacterized protein</fullName>
    </submittedName>
</protein>
<keyword evidence="3" id="KW-1185">Reference proteome</keyword>
<name>A0A2B7Z3C8_POLH7</name>
<feature type="region of interest" description="Disordered" evidence="1">
    <location>
        <begin position="1"/>
        <end position="40"/>
    </location>
</feature>
<feature type="compositionally biased region" description="Polar residues" evidence="1">
    <location>
        <begin position="384"/>
        <end position="400"/>
    </location>
</feature>
<proteinExistence type="predicted"/>
<evidence type="ECO:0000256" key="1">
    <source>
        <dbReference type="SAM" id="MobiDB-lite"/>
    </source>
</evidence>
<gene>
    <name evidence="2" type="ORF">AJ80_00804</name>
</gene>
<feature type="compositionally biased region" description="Low complexity" evidence="1">
    <location>
        <begin position="16"/>
        <end position="30"/>
    </location>
</feature>
<dbReference type="AlphaFoldDB" id="A0A2B7Z3C8"/>
<dbReference type="EMBL" id="PDNA01000006">
    <property type="protein sequence ID" value="PGH27562.1"/>
    <property type="molecule type" value="Genomic_DNA"/>
</dbReference>
<comment type="caution">
    <text evidence="2">The sequence shown here is derived from an EMBL/GenBank/DDBJ whole genome shotgun (WGS) entry which is preliminary data.</text>
</comment>
<feature type="region of interest" description="Disordered" evidence="1">
    <location>
        <begin position="283"/>
        <end position="457"/>
    </location>
</feature>
<feature type="compositionally biased region" description="Polar residues" evidence="1">
    <location>
        <begin position="432"/>
        <end position="457"/>
    </location>
</feature>
<sequence>MHSQSQNPVPGQPSLPGATQQAQNQNGQPTGYPNGGLPVIPAPPPMFCTAFAPPPHQMLQNQQNMPVQQHQMMAGSHPNGGLPAMPAPPPMSGTVFAPAPNQILQNQQQIFTQQSQMIMPAQQNQNQGVGVGQSTSFGGNYAMVAGRLVSDLDALIYKRREKAHIAASKRPDRSLKAKMTSAMEASKFHYLRTGQHFKLNEDIVKSDKSYVEQDRHMKGARARAARHPELARLTSTYPIQQIPLPALQPTAMPSNYKTAPLGGNVMPNQMNVPHTQQDHFYPPLLPTPPMENAPAVPSQAPPLPQNAGYSPVPVHQPAYIDPLPAPSPLPSPVSVGRSSSPTVSIDSQRTTPAPSPDREYSVSPTLQPASIPSPYSGPPPVPAGQSSGSAMHPDSQGTTPAPSPDRGYSVSPTLQPASIPSPYSGPPPVPAGQSSGPTIPIGSQGTSGTPIQLGNSFSDEFPMNTGPPESTNVSVPPGNSYSNELATDTGFRETADTSIRLNDSYPNEFGRDLNFQIMARISGLFDNYMLDKLQMGTGSLAIAGSYVRPSDVHLPHLPLTFLYENIGWS</sequence>